<dbReference type="EMBL" id="JAPTHD010000001">
    <property type="protein sequence ID" value="MDV5822503.1"/>
    <property type="molecule type" value="Genomic_DNA"/>
</dbReference>
<evidence type="ECO:0000256" key="5">
    <source>
        <dbReference type="ARBA" id="ARBA00022605"/>
    </source>
</evidence>
<keyword evidence="6 9" id="KW-0822">Tryptophan biosynthesis</keyword>
<protein>
    <recommendedName>
        <fullName evidence="4 9">N-(5'-phosphoribosyl)anthranilate isomerase</fullName>
        <shortName evidence="9">PRAI</shortName>
        <ecNumber evidence="3 9">5.3.1.24</ecNumber>
    </recommendedName>
</protein>
<comment type="similarity">
    <text evidence="9">Belongs to the TrpF family.</text>
</comment>
<dbReference type="NCBIfam" id="NF002295">
    <property type="entry name" value="PRK01222.1-1"/>
    <property type="match status" value="1"/>
</dbReference>
<dbReference type="CDD" id="cd00405">
    <property type="entry name" value="PRAI"/>
    <property type="match status" value="1"/>
</dbReference>
<comment type="pathway">
    <text evidence="2 9">Amino-acid biosynthesis; L-tryptophan biosynthesis; L-tryptophan from chorismate: step 3/5.</text>
</comment>
<sequence length="214" mass="22192">MPRLAIKICGLSTAETVGAAVRAGASHLGFVHFGRSPRHVEPEQMRALAAAVPSHVERVAVVVDADDAQLAQIVQTGAITALQLHGKESPERSAAIRQRFGLPVWKAISVKTRSDIDAAAAYTGAVDRLLFDAKTPDGAALPGGMGLRFDWTLLRGAALPMPWGLSGGLSIDTVCTAVATTGAPLIDVSSGVEDAPGIKSVDKIMAFCKAVDAC</sequence>
<organism evidence="11 12">
    <name type="scientific">Sphingobium naphthae</name>
    <dbReference type="NCBI Taxonomy" id="1886786"/>
    <lineage>
        <taxon>Bacteria</taxon>
        <taxon>Pseudomonadati</taxon>
        <taxon>Pseudomonadota</taxon>
        <taxon>Alphaproteobacteria</taxon>
        <taxon>Sphingomonadales</taxon>
        <taxon>Sphingomonadaceae</taxon>
        <taxon>Sphingobium</taxon>
    </lineage>
</organism>
<evidence type="ECO:0000256" key="7">
    <source>
        <dbReference type="ARBA" id="ARBA00023141"/>
    </source>
</evidence>
<evidence type="ECO:0000256" key="3">
    <source>
        <dbReference type="ARBA" id="ARBA00012572"/>
    </source>
</evidence>
<dbReference type="PANTHER" id="PTHR42894">
    <property type="entry name" value="N-(5'-PHOSPHORIBOSYL)ANTHRANILATE ISOMERASE"/>
    <property type="match status" value="1"/>
</dbReference>
<comment type="caution">
    <text evidence="11">The sequence shown here is derived from an EMBL/GenBank/DDBJ whole genome shotgun (WGS) entry which is preliminary data.</text>
</comment>
<dbReference type="RefSeq" id="WP_317515678.1">
    <property type="nucleotide sequence ID" value="NZ_JAPTHD010000001.1"/>
</dbReference>
<dbReference type="Gene3D" id="3.20.20.70">
    <property type="entry name" value="Aldolase class I"/>
    <property type="match status" value="1"/>
</dbReference>
<feature type="domain" description="N-(5'phosphoribosyl) anthranilate isomerase (PRAI)" evidence="10">
    <location>
        <begin position="6"/>
        <end position="209"/>
    </location>
</feature>
<proteinExistence type="inferred from homology"/>
<dbReference type="InterPro" id="IPR011060">
    <property type="entry name" value="RibuloseP-bd_barrel"/>
</dbReference>
<keyword evidence="5 9" id="KW-0028">Amino-acid biosynthesis</keyword>
<evidence type="ECO:0000256" key="2">
    <source>
        <dbReference type="ARBA" id="ARBA00004664"/>
    </source>
</evidence>
<keyword evidence="7 9" id="KW-0057">Aromatic amino acid biosynthesis</keyword>
<comment type="catalytic activity">
    <reaction evidence="1 9">
        <text>N-(5-phospho-beta-D-ribosyl)anthranilate = 1-(2-carboxyphenylamino)-1-deoxy-D-ribulose 5-phosphate</text>
        <dbReference type="Rhea" id="RHEA:21540"/>
        <dbReference type="ChEBI" id="CHEBI:18277"/>
        <dbReference type="ChEBI" id="CHEBI:58613"/>
        <dbReference type="EC" id="5.3.1.24"/>
    </reaction>
</comment>
<evidence type="ECO:0000256" key="8">
    <source>
        <dbReference type="ARBA" id="ARBA00023235"/>
    </source>
</evidence>
<evidence type="ECO:0000256" key="9">
    <source>
        <dbReference type="HAMAP-Rule" id="MF_00135"/>
    </source>
</evidence>
<reference evidence="12" key="1">
    <citation type="journal article" date="2022" name="J Environ Chem Eng">
        <title>Biodegradation of petroleum oil using a constructed nonpathogenic and heavy metal-tolerant bacterial consortium isolated from marine sponges.</title>
        <authorList>
            <person name="Dechsakulwatana C."/>
            <person name="Rungsihiranrut A."/>
            <person name="Muangchinda C."/>
            <person name="Ningthoujam R."/>
            <person name="Klankeo P."/>
            <person name="Pinyakong O."/>
        </authorList>
    </citation>
    <scope>NUCLEOTIDE SEQUENCE [LARGE SCALE GENOMIC DNA]</scope>
    <source>
        <strain evidence="12">MO2-4</strain>
    </source>
</reference>
<evidence type="ECO:0000313" key="12">
    <source>
        <dbReference type="Proteomes" id="UP001185984"/>
    </source>
</evidence>
<dbReference type="InterPro" id="IPR013785">
    <property type="entry name" value="Aldolase_TIM"/>
</dbReference>
<keyword evidence="8 9" id="KW-0413">Isomerase</keyword>
<keyword evidence="12" id="KW-1185">Reference proteome</keyword>
<evidence type="ECO:0000259" key="10">
    <source>
        <dbReference type="Pfam" id="PF00697"/>
    </source>
</evidence>
<dbReference type="EC" id="5.3.1.24" evidence="3 9"/>
<dbReference type="GO" id="GO:0004640">
    <property type="term" value="F:phosphoribosylanthranilate isomerase activity"/>
    <property type="evidence" value="ECO:0007669"/>
    <property type="project" value="UniProtKB-EC"/>
</dbReference>
<dbReference type="InterPro" id="IPR001240">
    <property type="entry name" value="PRAI_dom"/>
</dbReference>
<evidence type="ECO:0000256" key="1">
    <source>
        <dbReference type="ARBA" id="ARBA00001164"/>
    </source>
</evidence>
<dbReference type="HAMAP" id="MF_00135">
    <property type="entry name" value="PRAI"/>
    <property type="match status" value="1"/>
</dbReference>
<dbReference type="Pfam" id="PF00697">
    <property type="entry name" value="PRAI"/>
    <property type="match status" value="1"/>
</dbReference>
<dbReference type="Proteomes" id="UP001185984">
    <property type="component" value="Unassembled WGS sequence"/>
</dbReference>
<dbReference type="PANTHER" id="PTHR42894:SF1">
    <property type="entry name" value="N-(5'-PHOSPHORIBOSYL)ANTHRANILATE ISOMERASE"/>
    <property type="match status" value="1"/>
</dbReference>
<evidence type="ECO:0000256" key="6">
    <source>
        <dbReference type="ARBA" id="ARBA00022822"/>
    </source>
</evidence>
<evidence type="ECO:0000313" key="11">
    <source>
        <dbReference type="EMBL" id="MDV5822503.1"/>
    </source>
</evidence>
<gene>
    <name evidence="9" type="primary">trpF</name>
    <name evidence="11" type="ORF">O0R41_02660</name>
</gene>
<evidence type="ECO:0000256" key="4">
    <source>
        <dbReference type="ARBA" id="ARBA00022272"/>
    </source>
</evidence>
<dbReference type="InterPro" id="IPR044643">
    <property type="entry name" value="TrpF_fam"/>
</dbReference>
<dbReference type="SUPFAM" id="SSF51366">
    <property type="entry name" value="Ribulose-phoshate binding barrel"/>
    <property type="match status" value="1"/>
</dbReference>
<accession>A0ABU3ZSL0</accession>
<name>A0ABU3ZSL0_9SPHN</name>